<sequence>MQFSLIFLSLVGAGNAILFPKPSGPYGTALRIEGMTDKSRIDPYDPKKGHRQVLVSIFWPVDSASCSNKVVPYMPPLTAKVYGQQVAQLGLSNDTFSGLEFQVCKTPVAQKRCESEKKSFPVAVFSPGAGYSRLLYSLMARSLASYGNVVVLIDHPFDPPVVEFPDGEIIEGGNIPDDPKSNQQLASVKAKDISFTISELLRPSFQKKVFKGLPGSIDTKKIVALGHSIGGASAAIAMLSDNRIRGGMDLDGQIFEPALSKGLDKPFFLIGRPKHSEEDTTWKKFYPKLRGPKKEISVKDTVHGSFTDYPQVLKALSLPEAVRKAIEEQVGTAEASYLQKFLSKTIVDYMKITFAYKGKN</sequence>
<dbReference type="AlphaFoldDB" id="A0A8H5KU70"/>
<keyword evidence="3" id="KW-0442">Lipid degradation</keyword>
<dbReference type="Pfam" id="PF03403">
    <property type="entry name" value="PAF-AH_p_II"/>
    <property type="match status" value="2"/>
</dbReference>
<dbReference type="EMBL" id="JAAOAR010000491">
    <property type="protein sequence ID" value="KAF5580650.1"/>
    <property type="molecule type" value="Genomic_DNA"/>
</dbReference>
<dbReference type="InterPro" id="IPR029058">
    <property type="entry name" value="AB_hydrolase_fold"/>
</dbReference>
<evidence type="ECO:0000256" key="2">
    <source>
        <dbReference type="ARBA" id="ARBA00022801"/>
    </source>
</evidence>
<dbReference type="GO" id="GO:0003847">
    <property type="term" value="F:1-alkyl-2-acetylglycerophosphocholine esterase activity"/>
    <property type="evidence" value="ECO:0007669"/>
    <property type="project" value="UniProtKB-EC"/>
</dbReference>
<dbReference type="PANTHER" id="PTHR10272:SF14">
    <property type="entry name" value="PAF ACETYLHYDROLASE FAMILY PROTEIN"/>
    <property type="match status" value="1"/>
</dbReference>
<dbReference type="SUPFAM" id="SSF53474">
    <property type="entry name" value="alpha/beta-Hydrolases"/>
    <property type="match status" value="1"/>
</dbReference>
<accession>A0A8H5KU70</accession>
<dbReference type="GO" id="GO:0016042">
    <property type="term" value="P:lipid catabolic process"/>
    <property type="evidence" value="ECO:0007669"/>
    <property type="project" value="UniProtKB-KW"/>
</dbReference>
<keyword evidence="4" id="KW-0443">Lipid metabolism</keyword>
<comment type="caution">
    <text evidence="6">The sequence shown here is derived from an EMBL/GenBank/DDBJ whole genome shotgun (WGS) entry which is preliminary data.</text>
</comment>
<dbReference type="EC" id="3.1.1.47" evidence="1"/>
<protein>
    <recommendedName>
        <fullName evidence="1">1-alkyl-2-acetylglycerophosphocholine esterase</fullName>
        <ecNumber evidence="1">3.1.1.47</ecNumber>
    </recommendedName>
</protein>
<evidence type="ECO:0000313" key="6">
    <source>
        <dbReference type="EMBL" id="KAF5580650.1"/>
    </source>
</evidence>
<dbReference type="Proteomes" id="UP000544095">
    <property type="component" value="Unassembled WGS sequence"/>
</dbReference>
<dbReference type="Gene3D" id="3.40.50.1820">
    <property type="entry name" value="alpha/beta hydrolase"/>
    <property type="match status" value="1"/>
</dbReference>
<gene>
    <name evidence="6" type="ORF">FPANT_9247</name>
</gene>
<feature type="chain" id="PRO_5034840527" description="1-alkyl-2-acetylglycerophosphocholine esterase" evidence="5">
    <location>
        <begin position="17"/>
        <end position="360"/>
    </location>
</feature>
<name>A0A8H5KU70_9HYPO</name>
<evidence type="ECO:0000256" key="1">
    <source>
        <dbReference type="ARBA" id="ARBA00013201"/>
    </source>
</evidence>
<evidence type="ECO:0000256" key="4">
    <source>
        <dbReference type="ARBA" id="ARBA00023098"/>
    </source>
</evidence>
<evidence type="ECO:0000256" key="5">
    <source>
        <dbReference type="SAM" id="SignalP"/>
    </source>
</evidence>
<keyword evidence="7" id="KW-1185">Reference proteome</keyword>
<proteinExistence type="predicted"/>
<evidence type="ECO:0000313" key="7">
    <source>
        <dbReference type="Proteomes" id="UP000544095"/>
    </source>
</evidence>
<evidence type="ECO:0000256" key="3">
    <source>
        <dbReference type="ARBA" id="ARBA00022963"/>
    </source>
</evidence>
<organism evidence="6 7">
    <name type="scientific">Fusarium pseudoanthophilum</name>
    <dbReference type="NCBI Taxonomy" id="48495"/>
    <lineage>
        <taxon>Eukaryota</taxon>
        <taxon>Fungi</taxon>
        <taxon>Dikarya</taxon>
        <taxon>Ascomycota</taxon>
        <taxon>Pezizomycotina</taxon>
        <taxon>Sordariomycetes</taxon>
        <taxon>Hypocreomycetidae</taxon>
        <taxon>Hypocreales</taxon>
        <taxon>Nectriaceae</taxon>
        <taxon>Fusarium</taxon>
        <taxon>Fusarium fujikuroi species complex</taxon>
    </lineage>
</organism>
<keyword evidence="5" id="KW-0732">Signal</keyword>
<dbReference type="PANTHER" id="PTHR10272">
    <property type="entry name" value="PLATELET-ACTIVATING FACTOR ACETYLHYDROLASE"/>
    <property type="match status" value="1"/>
</dbReference>
<feature type="signal peptide" evidence="5">
    <location>
        <begin position="1"/>
        <end position="16"/>
    </location>
</feature>
<reference evidence="6 7" key="1">
    <citation type="submission" date="2020-05" db="EMBL/GenBank/DDBJ databases">
        <title>Identification and distribution of gene clusters putatively required for synthesis of sphingolipid metabolism inhibitors in phylogenetically diverse species of the filamentous fungus Fusarium.</title>
        <authorList>
            <person name="Kim H.-S."/>
            <person name="Busman M."/>
            <person name="Brown D.W."/>
            <person name="Divon H."/>
            <person name="Uhlig S."/>
            <person name="Proctor R.H."/>
        </authorList>
    </citation>
    <scope>NUCLEOTIDE SEQUENCE [LARGE SCALE GENOMIC DNA]</scope>
    <source>
        <strain evidence="6 7">NRRL 25211</strain>
    </source>
</reference>
<keyword evidence="2 6" id="KW-0378">Hydrolase</keyword>